<reference evidence="1" key="1">
    <citation type="submission" date="2022-02" db="EMBL/GenBank/DDBJ databases">
        <title>Plant Genome Project.</title>
        <authorList>
            <person name="Zhang R.-G."/>
        </authorList>
    </citation>
    <scope>NUCLEOTIDE SEQUENCE</scope>
    <source>
        <strain evidence="1">AT1</strain>
    </source>
</reference>
<accession>A0ACC0PFS9</accession>
<dbReference type="Proteomes" id="UP001062846">
    <property type="component" value="Chromosome 3"/>
</dbReference>
<evidence type="ECO:0000313" key="2">
    <source>
        <dbReference type="Proteomes" id="UP001062846"/>
    </source>
</evidence>
<proteinExistence type="predicted"/>
<keyword evidence="2" id="KW-1185">Reference proteome</keyword>
<dbReference type="EMBL" id="CM046390">
    <property type="protein sequence ID" value="KAI8563528.1"/>
    <property type="molecule type" value="Genomic_DNA"/>
</dbReference>
<sequence>MRFYGSKTRTPFFWGVYYRQIQKGNTIAINISENHDLHSSRTKHVDICHRFLHEQVAKETTVSNWNMFKQKNNWHTFLQRLFEKNNFSI</sequence>
<comment type="caution">
    <text evidence="1">The sequence shown here is derived from an EMBL/GenBank/DDBJ whole genome shotgun (WGS) entry which is preliminary data.</text>
</comment>
<evidence type="ECO:0000313" key="1">
    <source>
        <dbReference type="EMBL" id="KAI8563528.1"/>
    </source>
</evidence>
<protein>
    <submittedName>
        <fullName evidence="1">Uncharacterized protein</fullName>
    </submittedName>
</protein>
<gene>
    <name evidence="1" type="ORF">RHMOL_Rhmol03G0117600</name>
</gene>
<name>A0ACC0PFS9_RHOML</name>
<organism evidence="1 2">
    <name type="scientific">Rhododendron molle</name>
    <name type="common">Chinese azalea</name>
    <name type="synonym">Azalea mollis</name>
    <dbReference type="NCBI Taxonomy" id="49168"/>
    <lineage>
        <taxon>Eukaryota</taxon>
        <taxon>Viridiplantae</taxon>
        <taxon>Streptophyta</taxon>
        <taxon>Embryophyta</taxon>
        <taxon>Tracheophyta</taxon>
        <taxon>Spermatophyta</taxon>
        <taxon>Magnoliopsida</taxon>
        <taxon>eudicotyledons</taxon>
        <taxon>Gunneridae</taxon>
        <taxon>Pentapetalae</taxon>
        <taxon>asterids</taxon>
        <taxon>Ericales</taxon>
        <taxon>Ericaceae</taxon>
        <taxon>Ericoideae</taxon>
        <taxon>Rhodoreae</taxon>
        <taxon>Rhododendron</taxon>
    </lineage>
</organism>